<comment type="domain">
    <text evidence="9">The twin Cx2C motifs are involved in the recognition by the mitochondrial MIA40-ERV1 disulfide relay system. The formation of 2 disulfide bonds in the Cx2C motifs through dithiol/disulfide exchange reactions effectively traps the protein in the mitochondrial intermembrane space.</text>
</comment>
<feature type="domain" description="Anamorsin C-terminal" evidence="11">
    <location>
        <begin position="200"/>
        <end position="309"/>
    </location>
</feature>
<feature type="region of interest" description="Disordered" evidence="10">
    <location>
        <begin position="142"/>
        <end position="171"/>
    </location>
</feature>
<keyword evidence="9" id="KW-0001">2Fe-2S</keyword>
<comment type="cofactor">
    <cofactor evidence="1 9">
        <name>[4Fe-4S] cluster</name>
        <dbReference type="ChEBI" id="CHEBI:49883"/>
    </cofactor>
</comment>
<evidence type="ECO:0000256" key="8">
    <source>
        <dbReference type="ARBA" id="ARBA00023128"/>
    </source>
</evidence>
<dbReference type="PANTHER" id="PTHR13273:SF14">
    <property type="entry name" value="ANAMORSIN"/>
    <property type="match status" value="1"/>
</dbReference>
<dbReference type="InterPro" id="IPR031838">
    <property type="entry name" value="Dre2_N"/>
</dbReference>
<dbReference type="Pfam" id="PF05093">
    <property type="entry name" value="CIAPIN1"/>
    <property type="match status" value="1"/>
</dbReference>
<evidence type="ECO:0000256" key="7">
    <source>
        <dbReference type="ARBA" id="ARBA00023014"/>
    </source>
</evidence>
<evidence type="ECO:0000256" key="1">
    <source>
        <dbReference type="ARBA" id="ARBA00001966"/>
    </source>
</evidence>
<keyword evidence="6 9" id="KW-0408">Iron</keyword>
<feature type="binding site" evidence="9">
    <location>
        <position position="282"/>
    </location>
    <ligand>
        <name>[4Fe-4S] cluster</name>
        <dbReference type="ChEBI" id="CHEBI:49883"/>
    </ligand>
</feature>
<evidence type="ECO:0000256" key="5">
    <source>
        <dbReference type="ARBA" id="ARBA00022723"/>
    </source>
</evidence>
<keyword evidence="5 9" id="KW-0479">Metal-binding</keyword>
<dbReference type="HAMAP" id="MF_03115">
    <property type="entry name" value="Anamorsin"/>
    <property type="match status" value="1"/>
</dbReference>
<comment type="domain">
    <text evidence="9">The N-terminal domain has structural similarity with S-adenosyl-L-methionine-dependent methyltransferases, but does not bind S-adenosyl-L-methionine. It is required for correct assembly of the 2 Fe-S clusters.</text>
</comment>
<evidence type="ECO:0000313" key="14">
    <source>
        <dbReference type="Proteomes" id="UP000818624"/>
    </source>
</evidence>
<evidence type="ECO:0000256" key="9">
    <source>
        <dbReference type="HAMAP-Rule" id="MF_03115"/>
    </source>
</evidence>
<evidence type="ECO:0000256" key="3">
    <source>
        <dbReference type="ARBA" id="ARBA00022485"/>
    </source>
</evidence>
<feature type="binding site" evidence="9">
    <location>
        <position position="290"/>
    </location>
    <ligand>
        <name>[4Fe-4S] cluster</name>
        <dbReference type="ChEBI" id="CHEBI:49883"/>
    </ligand>
</feature>
<feature type="short sequence motif" description="Cx2C motif 1" evidence="9">
    <location>
        <begin position="279"/>
        <end position="282"/>
    </location>
</feature>
<keyword evidence="8 9" id="KW-0496">Mitochondrion</keyword>
<sequence>MATTLGVQERTLLVSCMDAARSGLYQEAVQKYEGLSSLFETEMVDRITDMAYTPPAAAFDAAYVLVPYEGVAWSTLLPKLHTALAPGAKLEVALIDTTEPAGAANKLQAELTIAGFANTAAEGASSVVLRAQRPASAAVTTDVSPAAGAGSALPLRRKQTNGTANGTASKKALWATQPETQISEEALMAGAAMGPRKREDCTVDLSAPPARRKRACKGCTCGLRELEEEEERTGGIVKLQEGDLGGERTETETTVLGPDGKPRTVKKVQVDTRGATSSCGSCFLGDAFRCSTCPYLGMPAFEPGQKVEIPISMDDDL</sequence>
<feature type="binding site" evidence="9">
    <location>
        <position position="219"/>
    </location>
    <ligand>
        <name>[2Fe-2S] cluster</name>
        <dbReference type="ChEBI" id="CHEBI:190135"/>
    </ligand>
</feature>
<keyword evidence="7 9" id="KW-0411">Iron-sulfur</keyword>
<feature type="short sequence motif" description="Cx2C motif 2" evidence="9">
    <location>
        <begin position="290"/>
        <end position="293"/>
    </location>
</feature>
<proteinExistence type="inferred from homology"/>
<comment type="cofactor">
    <cofactor evidence="9">
        <name>[2Fe-2S] cluster</name>
        <dbReference type="ChEBI" id="CHEBI:190135"/>
    </cofactor>
</comment>
<keyword evidence="4 9" id="KW-0963">Cytoplasm</keyword>
<dbReference type="Proteomes" id="UP000818624">
    <property type="component" value="Chromosome 1"/>
</dbReference>
<gene>
    <name evidence="13" type="primary">DRE2</name>
    <name evidence="13" type="ORF">GLX27_001240</name>
</gene>
<dbReference type="EMBL" id="CP046234">
    <property type="protein sequence ID" value="WFD46603.1"/>
    <property type="molecule type" value="Genomic_DNA"/>
</dbReference>
<evidence type="ECO:0000256" key="10">
    <source>
        <dbReference type="SAM" id="MobiDB-lite"/>
    </source>
</evidence>
<keyword evidence="3 9" id="KW-0004">4Fe-4S</keyword>
<protein>
    <submittedName>
        <fullName evidence="13">Electron carrier</fullName>
    </submittedName>
</protein>
<dbReference type="PANTHER" id="PTHR13273">
    <property type="entry name" value="ANAMORSIN"/>
    <property type="match status" value="1"/>
</dbReference>
<comment type="domain">
    <text evidence="9">The C-terminal domain binds 2 Fe-S clusters but is otherwise mostly in an intrinsically disordered conformation.</text>
</comment>
<name>A0ABY8EM37_MALFU</name>
<evidence type="ECO:0000256" key="2">
    <source>
        <dbReference type="ARBA" id="ARBA00008169"/>
    </source>
</evidence>
<dbReference type="InterPro" id="IPR007785">
    <property type="entry name" value="Anamorsin"/>
</dbReference>
<evidence type="ECO:0000256" key="4">
    <source>
        <dbReference type="ARBA" id="ARBA00022490"/>
    </source>
</evidence>
<feature type="binding site" evidence="9">
    <location>
        <position position="279"/>
    </location>
    <ligand>
        <name>[4Fe-4S] cluster</name>
        <dbReference type="ChEBI" id="CHEBI:49883"/>
    </ligand>
</feature>
<dbReference type="InterPro" id="IPR046408">
    <property type="entry name" value="CIAPIN1"/>
</dbReference>
<feature type="domain" description="Fe-S cluster assembly protein Dre2 N-terminal" evidence="12">
    <location>
        <begin position="37"/>
        <end position="128"/>
    </location>
</feature>
<evidence type="ECO:0000259" key="12">
    <source>
        <dbReference type="Pfam" id="PF16803"/>
    </source>
</evidence>
<feature type="region of interest" description="Fe-S binding site B" evidence="9">
    <location>
        <begin position="279"/>
        <end position="293"/>
    </location>
</feature>
<feature type="binding site" evidence="9">
    <location>
        <position position="221"/>
    </location>
    <ligand>
        <name>[2Fe-2S] cluster</name>
        <dbReference type="ChEBI" id="CHEBI:190135"/>
    </ligand>
</feature>
<comment type="subcellular location">
    <subcellularLocation>
        <location evidence="9">Cytoplasm</location>
    </subcellularLocation>
    <subcellularLocation>
        <location evidence="9">Mitochondrion intermembrane space</location>
    </subcellularLocation>
</comment>
<comment type="caution">
    <text evidence="9">Lacks conserved residue(s) required for the propagation of feature annotation.</text>
</comment>
<reference evidence="13 14" key="1">
    <citation type="journal article" date="2020" name="Elife">
        <title>Loss of centromere function drives karyotype evolution in closely related Malassezia species.</title>
        <authorList>
            <person name="Sankaranarayanan S.R."/>
            <person name="Ianiri G."/>
            <person name="Coelho M.A."/>
            <person name="Reza M.H."/>
            <person name="Thimmappa B.C."/>
            <person name="Ganguly P."/>
            <person name="Vadnala R.N."/>
            <person name="Sun S."/>
            <person name="Siddharthan R."/>
            <person name="Tellgren-Roth C."/>
            <person name="Dawson T.L."/>
            <person name="Heitman J."/>
            <person name="Sanyal K."/>
        </authorList>
    </citation>
    <scope>NUCLEOTIDE SEQUENCE [LARGE SCALE GENOMIC DNA]</scope>
    <source>
        <strain evidence="13">CBS14141</strain>
    </source>
</reference>
<evidence type="ECO:0000259" key="11">
    <source>
        <dbReference type="Pfam" id="PF05093"/>
    </source>
</evidence>
<feature type="binding site" evidence="9">
    <location>
        <position position="293"/>
    </location>
    <ligand>
        <name>[4Fe-4S] cluster</name>
        <dbReference type="ChEBI" id="CHEBI:49883"/>
    </ligand>
</feature>
<accession>A0ABY8EM37</accession>
<organism evidence="13 14">
    <name type="scientific">Malassezia furfur</name>
    <name type="common">Pityriasis versicolor infection agent</name>
    <name type="synonym">Pityrosporum furfur</name>
    <dbReference type="NCBI Taxonomy" id="55194"/>
    <lineage>
        <taxon>Eukaryota</taxon>
        <taxon>Fungi</taxon>
        <taxon>Dikarya</taxon>
        <taxon>Basidiomycota</taxon>
        <taxon>Ustilaginomycotina</taxon>
        <taxon>Malasseziomycetes</taxon>
        <taxon>Malasseziales</taxon>
        <taxon>Malasseziaceae</taxon>
        <taxon>Malassezia</taxon>
    </lineage>
</organism>
<evidence type="ECO:0000256" key="6">
    <source>
        <dbReference type="ARBA" id="ARBA00023004"/>
    </source>
</evidence>
<evidence type="ECO:0000313" key="13">
    <source>
        <dbReference type="EMBL" id="WFD46603.1"/>
    </source>
</evidence>
<keyword evidence="14" id="KW-1185">Reference proteome</keyword>
<feature type="binding site" evidence="9">
    <location>
        <position position="216"/>
    </location>
    <ligand>
        <name>[2Fe-2S] cluster</name>
        <dbReference type="ChEBI" id="CHEBI:190135"/>
    </ligand>
</feature>
<comment type="similarity">
    <text evidence="2 9">Belongs to the anamorsin family.</text>
</comment>
<feature type="binding site" evidence="9">
    <location>
        <position position="201"/>
    </location>
    <ligand>
        <name>[2Fe-2S] cluster</name>
        <dbReference type="ChEBI" id="CHEBI:190135"/>
    </ligand>
</feature>
<dbReference type="Pfam" id="PF16803">
    <property type="entry name" value="DRE2_N"/>
    <property type="match status" value="1"/>
</dbReference>